<keyword evidence="2" id="KW-1133">Transmembrane helix</keyword>
<keyword evidence="4" id="KW-1185">Reference proteome</keyword>
<keyword evidence="2" id="KW-0472">Membrane</keyword>
<dbReference type="InterPro" id="IPR017983">
    <property type="entry name" value="GPCR_2_secretin-like_CS"/>
</dbReference>
<evidence type="ECO:0000313" key="4">
    <source>
        <dbReference type="Proteomes" id="UP001249851"/>
    </source>
</evidence>
<dbReference type="PROSITE" id="PS00650">
    <property type="entry name" value="G_PROTEIN_RECEP_F2_2"/>
    <property type="match status" value="1"/>
</dbReference>
<sequence length="508" mass="57329">MDNHQSMFSNSRYIKHTYEASNAQSIETETPHRAFYDKATFDFGSWLYTNCSTGRMSSDVSYSPLCHYILFLLVLTGQFSLYYCWPSYHITWTLVVPCLLTAMFNLIILFATLHNLRRPSYDICTRAVLERKSTRYCLWTNSILLLSLCLGWLFGILSFYIGVGDFPYQLAFGLINGLQGLFLFFFHCVLNNDIRGYNQPGVHRCSLEDGCLTDRECSKRGRAHGQDPLVESRRMMGSRSQPKENFPLVSIGAQNSIQTENSSRSQSNELKGNERPTEVPWTVKNEPRPADQKRTTNERRATKPDHEAYPSLPGTPEPYISEFENVTKQPKRKSSPPDLTTEKPKKENKGLTKSEAVTTLNSHNKKISPVDDIENKPNTDSSQAEHLRVIQVNEKSNSAGAIPPLPERKAERNLNSSHLDSRKLSVQSSASTGSTERKPRKASRTSQGVSLNELESLFSNQVYMKPQRPSVSSLYSSGSGRESRKISAETVHAPASRPSSQQTEETML</sequence>
<dbReference type="AlphaFoldDB" id="A0AAD9VH66"/>
<protein>
    <submittedName>
        <fullName evidence="3">Adhesion G-protein coupled receptor D1</fullName>
    </submittedName>
</protein>
<reference evidence="3" key="1">
    <citation type="journal article" date="2023" name="G3 (Bethesda)">
        <title>Whole genome assembly and annotation of the endangered Caribbean coral Acropora cervicornis.</title>
        <authorList>
            <person name="Selwyn J.D."/>
            <person name="Vollmer S.V."/>
        </authorList>
    </citation>
    <scope>NUCLEOTIDE SEQUENCE</scope>
    <source>
        <strain evidence="3">K2</strain>
    </source>
</reference>
<feature type="compositionally biased region" description="Basic and acidic residues" evidence="1">
    <location>
        <begin position="340"/>
        <end position="352"/>
    </location>
</feature>
<keyword evidence="2" id="KW-0812">Transmembrane</keyword>
<feature type="compositionally biased region" description="Polar residues" evidence="1">
    <location>
        <begin position="497"/>
        <end position="508"/>
    </location>
</feature>
<reference evidence="3" key="2">
    <citation type="journal article" date="2023" name="Science">
        <title>Genomic signatures of disease resistance in endangered staghorn corals.</title>
        <authorList>
            <person name="Vollmer S.V."/>
            <person name="Selwyn J.D."/>
            <person name="Despard B.A."/>
            <person name="Roesel C.L."/>
        </authorList>
    </citation>
    <scope>NUCLEOTIDE SEQUENCE</scope>
    <source>
        <strain evidence="3">K2</strain>
    </source>
</reference>
<proteinExistence type="predicted"/>
<comment type="caution">
    <text evidence="3">The sequence shown here is derived from an EMBL/GenBank/DDBJ whole genome shotgun (WGS) entry which is preliminary data.</text>
</comment>
<dbReference type="Gene3D" id="1.20.1070.10">
    <property type="entry name" value="Rhodopsin 7-helix transmembrane proteins"/>
    <property type="match status" value="1"/>
</dbReference>
<feature type="compositionally biased region" description="Polar residues" evidence="1">
    <location>
        <begin position="413"/>
        <end position="434"/>
    </location>
</feature>
<feature type="region of interest" description="Disordered" evidence="1">
    <location>
        <begin position="219"/>
        <end position="508"/>
    </location>
</feature>
<dbReference type="PANTHER" id="PTHR12011">
    <property type="entry name" value="ADHESION G-PROTEIN COUPLED RECEPTOR"/>
    <property type="match status" value="1"/>
</dbReference>
<feature type="transmembrane region" description="Helical" evidence="2">
    <location>
        <begin position="65"/>
        <end position="83"/>
    </location>
</feature>
<feature type="compositionally biased region" description="Polar residues" evidence="1">
    <location>
        <begin position="252"/>
        <end position="270"/>
    </location>
</feature>
<dbReference type="GO" id="GO:0005886">
    <property type="term" value="C:plasma membrane"/>
    <property type="evidence" value="ECO:0007669"/>
    <property type="project" value="TreeGrafter"/>
</dbReference>
<dbReference type="EMBL" id="JARQWQ010000002">
    <property type="protein sequence ID" value="KAK2573800.1"/>
    <property type="molecule type" value="Genomic_DNA"/>
</dbReference>
<evidence type="ECO:0000313" key="3">
    <source>
        <dbReference type="EMBL" id="KAK2573800.1"/>
    </source>
</evidence>
<feature type="transmembrane region" description="Helical" evidence="2">
    <location>
        <begin position="136"/>
        <end position="162"/>
    </location>
</feature>
<dbReference type="Proteomes" id="UP001249851">
    <property type="component" value="Unassembled WGS sequence"/>
</dbReference>
<feature type="compositionally biased region" description="Basic and acidic residues" evidence="1">
    <location>
        <begin position="285"/>
        <end position="308"/>
    </location>
</feature>
<feature type="compositionally biased region" description="Low complexity" evidence="1">
    <location>
        <begin position="470"/>
        <end position="480"/>
    </location>
</feature>
<feature type="transmembrane region" description="Helical" evidence="2">
    <location>
        <begin position="89"/>
        <end position="116"/>
    </location>
</feature>
<feature type="compositionally biased region" description="Basic and acidic residues" evidence="1">
    <location>
        <begin position="373"/>
        <end position="388"/>
    </location>
</feature>
<dbReference type="GO" id="GO:0004930">
    <property type="term" value="F:G protein-coupled receptor activity"/>
    <property type="evidence" value="ECO:0007669"/>
    <property type="project" value="InterPro"/>
</dbReference>
<evidence type="ECO:0000256" key="1">
    <source>
        <dbReference type="SAM" id="MobiDB-lite"/>
    </source>
</evidence>
<feature type="transmembrane region" description="Helical" evidence="2">
    <location>
        <begin position="168"/>
        <end position="190"/>
    </location>
</feature>
<accession>A0AAD9VH66</accession>
<dbReference type="PANTHER" id="PTHR12011:SF347">
    <property type="entry name" value="FI21270P1-RELATED"/>
    <property type="match status" value="1"/>
</dbReference>
<name>A0AAD9VH66_ACRCE</name>
<evidence type="ECO:0000256" key="2">
    <source>
        <dbReference type="SAM" id="Phobius"/>
    </source>
</evidence>
<keyword evidence="3" id="KW-0675">Receptor</keyword>
<organism evidence="3 4">
    <name type="scientific">Acropora cervicornis</name>
    <name type="common">Staghorn coral</name>
    <dbReference type="NCBI Taxonomy" id="6130"/>
    <lineage>
        <taxon>Eukaryota</taxon>
        <taxon>Metazoa</taxon>
        <taxon>Cnidaria</taxon>
        <taxon>Anthozoa</taxon>
        <taxon>Hexacorallia</taxon>
        <taxon>Scleractinia</taxon>
        <taxon>Astrocoeniina</taxon>
        <taxon>Acroporidae</taxon>
        <taxon>Acropora</taxon>
    </lineage>
</organism>
<gene>
    <name evidence="3" type="ORF">P5673_001501</name>
</gene>